<keyword evidence="2" id="KW-1185">Reference proteome</keyword>
<proteinExistence type="predicted"/>
<dbReference type="Proteomes" id="UP001377337">
    <property type="component" value="Chromosome"/>
</dbReference>
<gene>
    <name evidence="1" type="ORF">WCV65_09115</name>
</gene>
<dbReference type="EMBL" id="CP147407">
    <property type="protein sequence ID" value="WXB98617.1"/>
    <property type="molecule type" value="Genomic_DNA"/>
</dbReference>
<sequence length="164" mass="18607">MTDIIQISGKVKFPITIDPSVWIFDDRKADLTSFFLKTGETQNEQDEYTKQISKHWDREIKEGNEAPAEPLKNIFKKQELVNGTFGIRFAPFLSNAELDETASAVQIIAEEDIVVLPLEKARELIAAFSEDGKPLKKDGPMHLYYGDGSNRDRPIKAVREIIIL</sequence>
<dbReference type="RefSeq" id="WP_338781741.1">
    <property type="nucleotide sequence ID" value="NZ_CP147407.1"/>
</dbReference>
<name>A0ABZ2NN78_9BACI</name>
<evidence type="ECO:0000313" key="1">
    <source>
        <dbReference type="EMBL" id="WXB98617.1"/>
    </source>
</evidence>
<reference evidence="1 2" key="1">
    <citation type="submission" date="2024-02" db="EMBL/GenBank/DDBJ databases">
        <title>Seven novel Bacillus-like species.</title>
        <authorList>
            <person name="Liu G."/>
        </authorList>
    </citation>
    <scope>NUCLEOTIDE SEQUENCE [LARGE SCALE GENOMIC DNA]</scope>
    <source>
        <strain evidence="1 2">FJAT-52054</strain>
    </source>
</reference>
<dbReference type="GO" id="GO:0016853">
    <property type="term" value="F:isomerase activity"/>
    <property type="evidence" value="ECO:0007669"/>
    <property type="project" value="UniProtKB-KW"/>
</dbReference>
<keyword evidence="1" id="KW-0413">Isomerase</keyword>
<accession>A0ABZ2NN78</accession>
<protein>
    <submittedName>
        <fullName evidence="1">Peptidyl-prolyl cis-trans isomerase</fullName>
    </submittedName>
</protein>
<organism evidence="1 2">
    <name type="scientific">Metabacillus sediminis</name>
    <dbReference type="NCBI Taxonomy" id="3117746"/>
    <lineage>
        <taxon>Bacteria</taxon>
        <taxon>Bacillati</taxon>
        <taxon>Bacillota</taxon>
        <taxon>Bacilli</taxon>
        <taxon>Bacillales</taxon>
        <taxon>Bacillaceae</taxon>
        <taxon>Metabacillus</taxon>
    </lineage>
</organism>
<evidence type="ECO:0000313" key="2">
    <source>
        <dbReference type="Proteomes" id="UP001377337"/>
    </source>
</evidence>